<feature type="transmembrane region" description="Helical" evidence="6">
    <location>
        <begin position="434"/>
        <end position="455"/>
    </location>
</feature>
<organism evidence="7 8">
    <name type="scientific">Drosophila albomicans</name>
    <name type="common">Fruit fly</name>
    <dbReference type="NCBI Taxonomy" id="7291"/>
    <lineage>
        <taxon>Eukaryota</taxon>
        <taxon>Metazoa</taxon>
        <taxon>Ecdysozoa</taxon>
        <taxon>Arthropoda</taxon>
        <taxon>Hexapoda</taxon>
        <taxon>Insecta</taxon>
        <taxon>Pterygota</taxon>
        <taxon>Neoptera</taxon>
        <taxon>Endopterygota</taxon>
        <taxon>Diptera</taxon>
        <taxon>Brachycera</taxon>
        <taxon>Muscomorpha</taxon>
        <taxon>Ephydroidea</taxon>
        <taxon>Drosophilidae</taxon>
        <taxon>Drosophila</taxon>
    </lineage>
</organism>
<feature type="transmembrane region" description="Helical" evidence="6">
    <location>
        <begin position="225"/>
        <end position="244"/>
    </location>
</feature>
<feature type="transmembrane region" description="Helical" evidence="6">
    <location>
        <begin position="318"/>
        <end position="336"/>
    </location>
</feature>
<feature type="transmembrane region" description="Helical" evidence="6">
    <location>
        <begin position="551"/>
        <end position="568"/>
    </location>
</feature>
<dbReference type="Proteomes" id="UP000515160">
    <property type="component" value="Chromosome 3"/>
</dbReference>
<evidence type="ECO:0000313" key="7">
    <source>
        <dbReference type="Proteomes" id="UP000515160"/>
    </source>
</evidence>
<dbReference type="OrthoDB" id="6612291at2759"/>
<reference evidence="8" key="1">
    <citation type="submission" date="2025-08" db="UniProtKB">
        <authorList>
            <consortium name="RefSeq"/>
        </authorList>
    </citation>
    <scope>IDENTIFICATION</scope>
    <source>
        <strain evidence="8">15112-1751.03</strain>
        <tissue evidence="8">Whole Adult</tissue>
    </source>
</reference>
<dbReference type="PANTHER" id="PTHR23529">
    <property type="entry name" value="GH19118P-RELATED"/>
    <property type="match status" value="1"/>
</dbReference>
<comment type="subcellular location">
    <subcellularLocation>
        <location evidence="1">Membrane</location>
    </subcellularLocation>
</comment>
<dbReference type="AlphaFoldDB" id="A0A6P8X8J5"/>
<feature type="transmembrane region" description="Helical" evidence="6">
    <location>
        <begin position="520"/>
        <end position="539"/>
    </location>
</feature>
<keyword evidence="2 6" id="KW-0812">Transmembrane</keyword>
<dbReference type="GeneID" id="117570642"/>
<feature type="transmembrane region" description="Helical" evidence="6">
    <location>
        <begin position="286"/>
        <end position="306"/>
    </location>
</feature>
<feature type="compositionally biased region" description="Low complexity" evidence="5">
    <location>
        <begin position="15"/>
        <end position="25"/>
    </location>
</feature>
<feature type="compositionally biased region" description="Pro residues" evidence="5">
    <location>
        <begin position="57"/>
        <end position="69"/>
    </location>
</feature>
<accession>A0A6P8X8J5</accession>
<feature type="compositionally biased region" description="Polar residues" evidence="5">
    <location>
        <begin position="111"/>
        <end position="121"/>
    </location>
</feature>
<sequence>MKNDKYLPPEPAAPPAFVFSSAPPEGAQNYPPPSYSQHAYPPQGPSTSGFSSQAYPPQGPPAHGYPPQAPLAHGYPPQGHPEHGYPPQGPLAHGYPPQAPPAYGYPPQGHSQSGYPPQDFSQQVYSPQGYPPQGYTPQAYPPQSFAPPGQVYAQPAQHYVPPPPPPPPPTILLVRPSGWYQRTRLNRPQMNVLSAATFIFATGGMNIAWSIGFRHRIYNRANDHVRVAWFIGAIIGAAVAAFLPKVIPRRLITIFCSMLVLIGGIVTWSSFYSVGAVLANLYLNGIANGLAFAPTIALAGELAVFYMRGKITASTEQLSFNLGIFLQIIIASTYIPDHYDFAPEYVNGIITTVFGFMGLVMAAIMFVESPVTLVATGREQAATDALRRLQRPFLTAQEETLAQLEEHKRYVTENTNMSSEESFSQAIPAFLKLTAIRCISAISISSFIFDILFLANRNSSYWNDQQALIFGAARLLGSCIAALIVDSLGRKGPTVVGLAGTAIFAFVAASQYYYRDAIFWLYFFQLFAGLAFTMTSAYLSEAYPLKVKQHFLSFTFILEMVIFIIIGLSDLIDVFLYVVGGICAGAFFISILCLPETRRTTLRIAQQRFRSFISTCNNS</sequence>
<name>A0A6P8X8J5_DROAB</name>
<keyword evidence="3 6" id="KW-1133">Transmembrane helix</keyword>
<proteinExistence type="predicted"/>
<dbReference type="SUPFAM" id="SSF103473">
    <property type="entry name" value="MFS general substrate transporter"/>
    <property type="match status" value="1"/>
</dbReference>
<evidence type="ECO:0000256" key="6">
    <source>
        <dbReference type="SAM" id="Phobius"/>
    </source>
</evidence>
<feature type="transmembrane region" description="Helical" evidence="6">
    <location>
        <begin position="251"/>
        <end position="274"/>
    </location>
</feature>
<dbReference type="Gene3D" id="1.20.1250.20">
    <property type="entry name" value="MFS general substrate transporter like domains"/>
    <property type="match status" value="1"/>
</dbReference>
<dbReference type="InterPro" id="IPR036259">
    <property type="entry name" value="MFS_trans_sf"/>
</dbReference>
<protein>
    <submittedName>
        <fullName evidence="8">Uncharacterized protein LOC117570642</fullName>
    </submittedName>
</protein>
<evidence type="ECO:0000313" key="8">
    <source>
        <dbReference type="RefSeq" id="XP_034108303.1"/>
    </source>
</evidence>
<feature type="region of interest" description="Disordered" evidence="5">
    <location>
        <begin position="1"/>
        <end position="147"/>
    </location>
</feature>
<gene>
    <name evidence="8" type="primary">LOC117570642</name>
</gene>
<feature type="transmembrane region" description="Helical" evidence="6">
    <location>
        <begin position="348"/>
        <end position="367"/>
    </location>
</feature>
<dbReference type="Pfam" id="PF00083">
    <property type="entry name" value="Sugar_tr"/>
    <property type="match status" value="1"/>
</dbReference>
<dbReference type="PANTHER" id="PTHR23529:SF2">
    <property type="entry name" value="GH19118P-RELATED"/>
    <property type="match status" value="1"/>
</dbReference>
<keyword evidence="7" id="KW-1185">Reference proteome</keyword>
<feature type="transmembrane region" description="Helical" evidence="6">
    <location>
        <begin position="495"/>
        <end position="514"/>
    </location>
</feature>
<evidence type="ECO:0000256" key="2">
    <source>
        <dbReference type="ARBA" id="ARBA00022692"/>
    </source>
</evidence>
<evidence type="ECO:0000256" key="5">
    <source>
        <dbReference type="SAM" id="MobiDB-lite"/>
    </source>
</evidence>
<feature type="transmembrane region" description="Helical" evidence="6">
    <location>
        <begin position="467"/>
        <end position="488"/>
    </location>
</feature>
<dbReference type="RefSeq" id="XP_034108303.1">
    <property type="nucleotide sequence ID" value="XM_034252412.2"/>
</dbReference>
<dbReference type="GO" id="GO:0016020">
    <property type="term" value="C:membrane"/>
    <property type="evidence" value="ECO:0007669"/>
    <property type="project" value="UniProtKB-SubCell"/>
</dbReference>
<evidence type="ECO:0000256" key="4">
    <source>
        <dbReference type="ARBA" id="ARBA00023136"/>
    </source>
</evidence>
<dbReference type="InterPro" id="IPR005828">
    <property type="entry name" value="MFS_sugar_transport-like"/>
</dbReference>
<feature type="compositionally biased region" description="Low complexity" evidence="5">
    <location>
        <begin position="122"/>
        <end position="143"/>
    </location>
</feature>
<keyword evidence="4 6" id="KW-0472">Membrane</keyword>
<evidence type="ECO:0000256" key="1">
    <source>
        <dbReference type="ARBA" id="ARBA00004370"/>
    </source>
</evidence>
<feature type="transmembrane region" description="Helical" evidence="6">
    <location>
        <begin position="574"/>
        <end position="594"/>
    </location>
</feature>
<evidence type="ECO:0000256" key="3">
    <source>
        <dbReference type="ARBA" id="ARBA00022989"/>
    </source>
</evidence>
<feature type="transmembrane region" description="Helical" evidence="6">
    <location>
        <begin position="192"/>
        <end position="213"/>
    </location>
</feature>
<dbReference type="GO" id="GO:0022857">
    <property type="term" value="F:transmembrane transporter activity"/>
    <property type="evidence" value="ECO:0007669"/>
    <property type="project" value="InterPro"/>
</dbReference>